<feature type="region of interest" description="Disordered" evidence="1">
    <location>
        <begin position="70"/>
        <end position="90"/>
    </location>
</feature>
<name>A0A443ZF55_9PSED</name>
<dbReference type="OrthoDB" id="7032203at2"/>
<comment type="caution">
    <text evidence="2">The sequence shown here is derived from an EMBL/GenBank/DDBJ whole genome shotgun (WGS) entry which is preliminary data.</text>
</comment>
<evidence type="ECO:0000256" key="1">
    <source>
        <dbReference type="SAM" id="MobiDB-lite"/>
    </source>
</evidence>
<sequence>MTNDFETLCTIRSASFNDEAAAELLRELGRLALTPKLSRRINDIAAHLEHDAKALEALYKVLSNADQSLPAQEYQTTAPAPTNTGGKPIL</sequence>
<protein>
    <submittedName>
        <fullName evidence="2">Uncharacterized protein</fullName>
    </submittedName>
</protein>
<reference evidence="2 3" key="1">
    <citation type="submission" date="2018-06" db="EMBL/GenBank/DDBJ databases">
        <title>Bacteria isolated from soil of Wuhan.</title>
        <authorList>
            <person name="Wei X."/>
            <person name="Chunhua H."/>
        </authorList>
    </citation>
    <scope>NUCLEOTIDE SEQUENCE [LARGE SCALE GENOMIC DNA]</scope>
    <source>
        <strain evidence="3">xwS2</strain>
    </source>
</reference>
<dbReference type="Proteomes" id="UP000288983">
    <property type="component" value="Unassembled WGS sequence"/>
</dbReference>
<evidence type="ECO:0000313" key="2">
    <source>
        <dbReference type="EMBL" id="RWU17212.1"/>
    </source>
</evidence>
<dbReference type="RefSeq" id="WP_128326630.1">
    <property type="nucleotide sequence ID" value="NZ_QJRG01000050.1"/>
</dbReference>
<organism evidence="2 3">
    <name type="scientific">Pseudomonas alkylphenolica</name>
    <dbReference type="NCBI Taxonomy" id="237609"/>
    <lineage>
        <taxon>Bacteria</taxon>
        <taxon>Pseudomonadati</taxon>
        <taxon>Pseudomonadota</taxon>
        <taxon>Gammaproteobacteria</taxon>
        <taxon>Pseudomonadales</taxon>
        <taxon>Pseudomonadaceae</taxon>
        <taxon>Pseudomonas</taxon>
    </lineage>
</organism>
<proteinExistence type="predicted"/>
<dbReference type="AlphaFoldDB" id="A0A443ZF55"/>
<gene>
    <name evidence="2" type="ORF">DM813_28035</name>
</gene>
<evidence type="ECO:0000313" key="3">
    <source>
        <dbReference type="Proteomes" id="UP000288983"/>
    </source>
</evidence>
<dbReference type="EMBL" id="QJRG01000050">
    <property type="protein sequence ID" value="RWU17212.1"/>
    <property type="molecule type" value="Genomic_DNA"/>
</dbReference>
<accession>A0A443ZF55</accession>